<sequence>MSDIIPFPLSEKKLKEDIRKAELTQDLDRMYELFEQYESQFELDEALAIKKCDMLYQMRAFLELREEAIILLKQGLNKYDELMIYYIKGLNGLEQYYESVEVINQIIDEVRDHKTRMELFPLKEYAQSKLDSNHEQLTQSLAQFHQLNAREQTHVLLQLIDNGHYDFKETIHYLLSHSTFENNIVSLMIEYLRFAQSESIVTVTKYGTTVNIIPKELSGLEHTTLKSIILPKVIENLEDGAIHIVDEASHIMNNHSILLYPLNIESLFPIEDWIVAYDVYFKSMLGIDDNVVNQDVLSYIYQLDKQ</sequence>
<evidence type="ECO:0000313" key="2">
    <source>
        <dbReference type="Proteomes" id="UP000240717"/>
    </source>
</evidence>
<proteinExistence type="predicted"/>
<reference evidence="1 2" key="1">
    <citation type="journal article" date="2016" name="Front. Microbiol.">
        <title>Comprehensive Phylogenetic Analysis of Bovine Non-aureus Staphylococci Species Based on Whole-Genome Sequencing.</title>
        <authorList>
            <person name="Naushad S."/>
            <person name="Barkema H.W."/>
            <person name="Luby C."/>
            <person name="Condas L.A."/>
            <person name="Nobrega D.B."/>
            <person name="Carson D.A."/>
            <person name="De Buck J."/>
        </authorList>
    </citation>
    <scope>NUCLEOTIDE SEQUENCE [LARGE SCALE GENOMIC DNA]</scope>
    <source>
        <strain evidence="1 2">SNUC 2993</strain>
    </source>
</reference>
<name>A0A2T4PZW2_STAWA</name>
<accession>A0A2T4PZW2</accession>
<dbReference type="EMBL" id="PZEV01000023">
    <property type="protein sequence ID" value="PTI50743.1"/>
    <property type="molecule type" value="Genomic_DNA"/>
</dbReference>
<dbReference type="STRING" id="1194526.A284_05400"/>
<dbReference type="AlphaFoldDB" id="A0A2T4PZW2"/>
<protein>
    <submittedName>
        <fullName evidence="1">Uncharacterized protein</fullName>
    </submittedName>
</protein>
<gene>
    <name evidence="1" type="ORF">BU085_07750</name>
</gene>
<dbReference type="RefSeq" id="WP_107532991.1">
    <property type="nucleotide sequence ID" value="NZ_PZEV01000023.1"/>
</dbReference>
<organism evidence="1 2">
    <name type="scientific">Staphylococcus warneri</name>
    <dbReference type="NCBI Taxonomy" id="1292"/>
    <lineage>
        <taxon>Bacteria</taxon>
        <taxon>Bacillati</taxon>
        <taxon>Bacillota</taxon>
        <taxon>Bacilli</taxon>
        <taxon>Bacillales</taxon>
        <taxon>Staphylococcaceae</taxon>
        <taxon>Staphylococcus</taxon>
    </lineage>
</organism>
<dbReference type="Proteomes" id="UP000240717">
    <property type="component" value="Unassembled WGS sequence"/>
</dbReference>
<evidence type="ECO:0000313" key="1">
    <source>
        <dbReference type="EMBL" id="PTI50743.1"/>
    </source>
</evidence>
<comment type="caution">
    <text evidence="1">The sequence shown here is derived from an EMBL/GenBank/DDBJ whole genome shotgun (WGS) entry which is preliminary data.</text>
</comment>